<evidence type="ECO:0000313" key="3">
    <source>
        <dbReference type="EMBL" id="MBZ5753711.1"/>
    </source>
</evidence>
<dbReference type="Pfam" id="PF13411">
    <property type="entry name" value="MerR_1"/>
    <property type="match status" value="1"/>
</dbReference>
<dbReference type="EMBL" id="JAIQUM010000141">
    <property type="protein sequence ID" value="MBZ5753711.1"/>
    <property type="molecule type" value="Genomic_DNA"/>
</dbReference>
<dbReference type="Proteomes" id="UP001165287">
    <property type="component" value="Unassembled WGS sequence"/>
</dbReference>
<evidence type="ECO:0000259" key="2">
    <source>
        <dbReference type="Pfam" id="PF13411"/>
    </source>
</evidence>
<dbReference type="InterPro" id="IPR009061">
    <property type="entry name" value="DNA-bd_dom_put_sf"/>
</dbReference>
<accession>A0ABS7UZG1</accession>
<evidence type="ECO:0000313" key="4">
    <source>
        <dbReference type="Proteomes" id="UP001165287"/>
    </source>
</evidence>
<keyword evidence="1" id="KW-0175">Coiled coil</keyword>
<name>A0ABS7UZG1_9BACI</name>
<feature type="domain" description="HTH merR-type" evidence="2">
    <location>
        <begin position="12"/>
        <end position="77"/>
    </location>
</feature>
<keyword evidence="4" id="KW-1185">Reference proteome</keyword>
<reference evidence="3" key="1">
    <citation type="submission" date="2024-05" db="EMBL/GenBank/DDBJ databases">
        <title>Metabacillus sp. nov., isolated from the rhizosphere soil of tomato plants.</title>
        <authorList>
            <person name="Ma R."/>
        </authorList>
    </citation>
    <scope>NUCLEOTIDE SEQUENCE</scope>
    <source>
        <strain evidence="3">DBTR6</strain>
    </source>
</reference>
<dbReference type="InterPro" id="IPR000551">
    <property type="entry name" value="MerR-type_HTH_dom"/>
</dbReference>
<dbReference type="SUPFAM" id="SSF46955">
    <property type="entry name" value="Putative DNA-binding domain"/>
    <property type="match status" value="1"/>
</dbReference>
<dbReference type="RefSeq" id="WP_224142119.1">
    <property type="nucleotide sequence ID" value="NZ_JAIQUM010000141.1"/>
</dbReference>
<proteinExistence type="predicted"/>
<organism evidence="3 4">
    <name type="scientific">Metabacillus rhizolycopersici</name>
    <dbReference type="NCBI Taxonomy" id="2875709"/>
    <lineage>
        <taxon>Bacteria</taxon>
        <taxon>Bacillati</taxon>
        <taxon>Bacillota</taxon>
        <taxon>Bacilli</taxon>
        <taxon>Bacillales</taxon>
        <taxon>Bacillaceae</taxon>
        <taxon>Metabacillus</taxon>
    </lineage>
</organism>
<gene>
    <name evidence="3" type="ORF">K9V48_26730</name>
</gene>
<sequence length="194" mass="22131">MKDDTSQAEKAYWTKDVADDLGMAVTTVRKYASLMEENGYTILRNEHNQRAFLERDILIMKRIKSLAKAHGVTIEDAVNSVLKGVPSNEVQTVSGSDTSTMSPPDTKENEQLQALITRYDDKFNDLKNDNDELKGMIQELQQIVKGQQSYIDDSIKKRDEQLLQSIRELHQARIEAASTEKKGFFSRLFKKESL</sequence>
<dbReference type="Gene3D" id="1.10.1660.10">
    <property type="match status" value="1"/>
</dbReference>
<evidence type="ECO:0000256" key="1">
    <source>
        <dbReference type="SAM" id="Coils"/>
    </source>
</evidence>
<comment type="caution">
    <text evidence="3">The sequence shown here is derived from an EMBL/GenBank/DDBJ whole genome shotgun (WGS) entry which is preliminary data.</text>
</comment>
<feature type="coiled-coil region" evidence="1">
    <location>
        <begin position="109"/>
        <end position="143"/>
    </location>
</feature>
<protein>
    <submittedName>
        <fullName evidence="3">MerR family transcriptional regulator</fullName>
    </submittedName>
</protein>